<gene>
    <name evidence="1" type="ORF">HXX76_012863</name>
</gene>
<evidence type="ECO:0000313" key="2">
    <source>
        <dbReference type="Proteomes" id="UP000650467"/>
    </source>
</evidence>
<dbReference type="PANTHER" id="PTHR12393:SF6">
    <property type="entry name" value="SPHINGOMYELIN PHOSPHODIESTERASE 2"/>
    <property type="match status" value="1"/>
</dbReference>
<dbReference type="GO" id="GO:0046513">
    <property type="term" value="P:ceramide biosynthetic process"/>
    <property type="evidence" value="ECO:0007669"/>
    <property type="project" value="TreeGrafter"/>
</dbReference>
<dbReference type="PANTHER" id="PTHR12393">
    <property type="entry name" value="SPHINGOMYELIN PHOSPHODIESTERASE RELATED"/>
    <property type="match status" value="1"/>
</dbReference>
<dbReference type="Proteomes" id="UP000650467">
    <property type="component" value="Unassembled WGS sequence"/>
</dbReference>
<protein>
    <submittedName>
        <fullName evidence="1">Uncharacterized protein</fullName>
    </submittedName>
</protein>
<dbReference type="GO" id="GO:0030149">
    <property type="term" value="P:sphingolipid catabolic process"/>
    <property type="evidence" value="ECO:0007669"/>
    <property type="project" value="TreeGrafter"/>
</dbReference>
<sequence length="342" mass="37358">MPPINPFSQLSPELVRCIASYMHPNYVATDFKLTCTAVAEALRGEDYRRIQLRDEPQRMGCQLVESAAQPWPGAAFVAHWGRPEPWRALARWQRLRLLCLAASSHHPPSLDAALAYCGTVIEADALASAIIAGDLETCRRFFETEGCNWDEELDVVAAEDWPDVFAGAAANGDDLPLLRHLHKQLGVAIDLAAVAEGCSEEALSWAVAALEAAGQAPEPLSCTEFKEVLSKGNLAAADWLVRHGLAPPKQELLEDMLLDDYFSTDIPNLQWVVEKRGGQDRVQSQPQVRWSAELYAGLVRMREVCTPGRCYAVPAHTRWLAALVDVVAAEALGGRASAPDGV</sequence>
<dbReference type="GO" id="GO:0004620">
    <property type="term" value="F:phospholipase activity"/>
    <property type="evidence" value="ECO:0007669"/>
    <property type="project" value="TreeGrafter"/>
</dbReference>
<evidence type="ECO:0000313" key="1">
    <source>
        <dbReference type="EMBL" id="KAG2426810.1"/>
    </source>
</evidence>
<name>A0A835SU47_CHLIN</name>
<accession>A0A835SU47</accession>
<reference evidence="1" key="1">
    <citation type="journal article" date="2020" name="bioRxiv">
        <title>Comparative genomics of Chlamydomonas.</title>
        <authorList>
            <person name="Craig R.J."/>
            <person name="Hasan A.R."/>
            <person name="Ness R.W."/>
            <person name="Keightley P.D."/>
        </authorList>
    </citation>
    <scope>NUCLEOTIDE SEQUENCE</scope>
    <source>
        <strain evidence="1">SAG 7.73</strain>
    </source>
</reference>
<proteinExistence type="predicted"/>
<dbReference type="AlphaFoldDB" id="A0A835SU47"/>
<organism evidence="1 2">
    <name type="scientific">Chlamydomonas incerta</name>
    <dbReference type="NCBI Taxonomy" id="51695"/>
    <lineage>
        <taxon>Eukaryota</taxon>
        <taxon>Viridiplantae</taxon>
        <taxon>Chlorophyta</taxon>
        <taxon>core chlorophytes</taxon>
        <taxon>Chlorophyceae</taxon>
        <taxon>CS clade</taxon>
        <taxon>Chlamydomonadales</taxon>
        <taxon>Chlamydomonadaceae</taxon>
        <taxon>Chlamydomonas</taxon>
    </lineage>
</organism>
<dbReference type="GO" id="GO:0071944">
    <property type="term" value="C:cell periphery"/>
    <property type="evidence" value="ECO:0007669"/>
    <property type="project" value="TreeGrafter"/>
</dbReference>
<dbReference type="GO" id="GO:0016020">
    <property type="term" value="C:membrane"/>
    <property type="evidence" value="ECO:0007669"/>
    <property type="project" value="TreeGrafter"/>
</dbReference>
<dbReference type="OrthoDB" id="151517at2759"/>
<dbReference type="GO" id="GO:0005783">
    <property type="term" value="C:endoplasmic reticulum"/>
    <property type="evidence" value="ECO:0007669"/>
    <property type="project" value="TreeGrafter"/>
</dbReference>
<keyword evidence="2" id="KW-1185">Reference proteome</keyword>
<comment type="caution">
    <text evidence="1">The sequence shown here is derived from an EMBL/GenBank/DDBJ whole genome shotgun (WGS) entry which is preliminary data.</text>
</comment>
<dbReference type="EMBL" id="JAEHOC010000045">
    <property type="protein sequence ID" value="KAG2426810.1"/>
    <property type="molecule type" value="Genomic_DNA"/>
</dbReference>